<feature type="region of interest" description="Disordered" evidence="1">
    <location>
        <begin position="196"/>
        <end position="238"/>
    </location>
</feature>
<dbReference type="InParanoid" id="K2R4B6"/>
<dbReference type="EMBL" id="AHHD01000814">
    <property type="protein sequence ID" value="EKG09018.1"/>
    <property type="molecule type" value="Genomic_DNA"/>
</dbReference>
<protein>
    <submittedName>
        <fullName evidence="2">Uncharacterized protein</fullName>
    </submittedName>
</protein>
<proteinExistence type="predicted"/>
<feature type="compositionally biased region" description="Polar residues" evidence="1">
    <location>
        <begin position="214"/>
        <end position="235"/>
    </location>
</feature>
<dbReference type="STRING" id="1126212.K2R4B6"/>
<sequence>MVYDALNMFVDGLRRVERVVDDFHPNAKKMPRYHDTGFCISLATGGLIPRFFTRDLTKNRENAPKPNAPLSAVSVAIASDGCDEPIPDDSDPNLDEDTPLPAAPLPALVETPLESEEPSSDIRSGEAGLPSIPTPGRYSARPRRPSAKARATASTAQAVPYTPPRPIRRQRPAKLAEQLARERAQRLANKALAYKVSRKAQKASSGRHRAPTPTARSSSPFQGFSDPIETSNDAPPSSPPIITVEYVVALRTSGAKPYLEDERRDMRIISLGGVMNWREVDDWANSVVSSLSTSIRRSFERSQLCVIVSHDRLAQAGRPAVDISSWQDFDKSRGAHRT</sequence>
<organism evidence="2 3">
    <name type="scientific">Macrophomina phaseolina (strain MS6)</name>
    <name type="common">Charcoal rot fungus</name>
    <dbReference type="NCBI Taxonomy" id="1126212"/>
    <lineage>
        <taxon>Eukaryota</taxon>
        <taxon>Fungi</taxon>
        <taxon>Dikarya</taxon>
        <taxon>Ascomycota</taxon>
        <taxon>Pezizomycotina</taxon>
        <taxon>Dothideomycetes</taxon>
        <taxon>Dothideomycetes incertae sedis</taxon>
        <taxon>Botryosphaeriales</taxon>
        <taxon>Botryosphaeriaceae</taxon>
        <taxon>Macrophomina</taxon>
    </lineage>
</organism>
<feature type="compositionally biased region" description="Low complexity" evidence="1">
    <location>
        <begin position="148"/>
        <end position="158"/>
    </location>
</feature>
<evidence type="ECO:0000313" key="3">
    <source>
        <dbReference type="Proteomes" id="UP000007129"/>
    </source>
</evidence>
<gene>
    <name evidence="2" type="ORF">MPH_14014</name>
</gene>
<dbReference type="Proteomes" id="UP000007129">
    <property type="component" value="Unassembled WGS sequence"/>
</dbReference>
<name>K2R4B6_MACPH</name>
<feature type="region of interest" description="Disordered" evidence="1">
    <location>
        <begin position="80"/>
        <end position="167"/>
    </location>
</feature>
<dbReference type="AlphaFoldDB" id="K2R4B6"/>
<feature type="compositionally biased region" description="Basic residues" evidence="1">
    <location>
        <begin position="196"/>
        <end position="210"/>
    </location>
</feature>
<reference evidence="2 3" key="1">
    <citation type="journal article" date="2012" name="BMC Genomics">
        <title>Tools to kill: Genome of one of the most destructive plant pathogenic fungi Macrophomina phaseolina.</title>
        <authorList>
            <person name="Islam M.S."/>
            <person name="Haque M.S."/>
            <person name="Islam M.M."/>
            <person name="Emdad E.M."/>
            <person name="Halim A."/>
            <person name="Hossen Q.M.M."/>
            <person name="Hossain M.Z."/>
            <person name="Ahmed B."/>
            <person name="Rahim S."/>
            <person name="Rahman M.S."/>
            <person name="Alam M.M."/>
            <person name="Hou S."/>
            <person name="Wan X."/>
            <person name="Saito J.A."/>
            <person name="Alam M."/>
        </authorList>
    </citation>
    <scope>NUCLEOTIDE SEQUENCE [LARGE SCALE GENOMIC DNA]</scope>
    <source>
        <strain evidence="2 3">MS6</strain>
    </source>
</reference>
<accession>K2R4B6</accession>
<comment type="caution">
    <text evidence="2">The sequence shown here is derived from an EMBL/GenBank/DDBJ whole genome shotgun (WGS) entry which is preliminary data.</text>
</comment>
<dbReference type="VEuPathDB" id="FungiDB:MPH_14014"/>
<feature type="compositionally biased region" description="Acidic residues" evidence="1">
    <location>
        <begin position="81"/>
        <end position="98"/>
    </location>
</feature>
<evidence type="ECO:0000256" key="1">
    <source>
        <dbReference type="SAM" id="MobiDB-lite"/>
    </source>
</evidence>
<evidence type="ECO:0000313" key="2">
    <source>
        <dbReference type="EMBL" id="EKG09018.1"/>
    </source>
</evidence>
<dbReference type="HOGENOM" id="CLU_821523_0_0_1"/>